<evidence type="ECO:0000259" key="7">
    <source>
        <dbReference type="PROSITE" id="PS51751"/>
    </source>
</evidence>
<evidence type="ECO:0000256" key="3">
    <source>
        <dbReference type="ARBA" id="ARBA00022989"/>
    </source>
</evidence>
<feature type="transmembrane region" description="Helical" evidence="6">
    <location>
        <begin position="9"/>
        <end position="28"/>
    </location>
</feature>
<dbReference type="Proteomes" id="UP001164746">
    <property type="component" value="Chromosome 3"/>
</dbReference>
<organism evidence="8 9">
    <name type="scientific">Mya arenaria</name>
    <name type="common">Soft-shell clam</name>
    <dbReference type="NCBI Taxonomy" id="6604"/>
    <lineage>
        <taxon>Eukaryota</taxon>
        <taxon>Metazoa</taxon>
        <taxon>Spiralia</taxon>
        <taxon>Lophotrochozoa</taxon>
        <taxon>Mollusca</taxon>
        <taxon>Bivalvia</taxon>
        <taxon>Autobranchia</taxon>
        <taxon>Heteroconchia</taxon>
        <taxon>Euheterodonta</taxon>
        <taxon>Imparidentia</taxon>
        <taxon>Neoheterodontei</taxon>
        <taxon>Myida</taxon>
        <taxon>Myoidea</taxon>
        <taxon>Myidae</taxon>
        <taxon>Mya</taxon>
    </lineage>
</organism>
<gene>
    <name evidence="8" type="ORF">MAR_023430</name>
</gene>
<evidence type="ECO:0000256" key="6">
    <source>
        <dbReference type="SAM" id="Phobius"/>
    </source>
</evidence>
<reference evidence="8" key="1">
    <citation type="submission" date="2022-11" db="EMBL/GenBank/DDBJ databases">
        <title>Centuries of genome instability and evolution in soft-shell clam transmissible cancer (bioRxiv).</title>
        <authorList>
            <person name="Hart S.F.M."/>
            <person name="Yonemitsu M.A."/>
            <person name="Giersch R.M."/>
            <person name="Beal B.F."/>
            <person name="Arriagada G."/>
            <person name="Davis B.W."/>
            <person name="Ostrander E.A."/>
            <person name="Goff S.P."/>
            <person name="Metzger M.J."/>
        </authorList>
    </citation>
    <scope>NUCLEOTIDE SEQUENCE</scope>
    <source>
        <strain evidence="8">MELC-2E11</strain>
        <tissue evidence="8">Siphon/mantle</tissue>
    </source>
</reference>
<keyword evidence="3 5" id="KW-1133">Transmembrane helix</keyword>
<keyword evidence="2 5" id="KW-0812">Transmembrane</keyword>
<keyword evidence="9" id="KW-1185">Reference proteome</keyword>
<evidence type="ECO:0000313" key="8">
    <source>
        <dbReference type="EMBL" id="WAQ99057.1"/>
    </source>
</evidence>
<feature type="transmembrane region" description="Helical" evidence="6">
    <location>
        <begin position="40"/>
        <end position="58"/>
    </location>
</feature>
<dbReference type="InterPro" id="IPR033118">
    <property type="entry name" value="EXPERA"/>
</dbReference>
<evidence type="ECO:0000256" key="1">
    <source>
        <dbReference type="ARBA" id="ARBA00004141"/>
    </source>
</evidence>
<evidence type="ECO:0000256" key="2">
    <source>
        <dbReference type="ARBA" id="ARBA00022692"/>
    </source>
</evidence>
<dbReference type="EMBL" id="CP111014">
    <property type="protein sequence ID" value="WAQ99057.1"/>
    <property type="molecule type" value="Genomic_DNA"/>
</dbReference>
<accession>A0ABY7DMY5</accession>
<dbReference type="PROSITE" id="PS51751">
    <property type="entry name" value="EXPERA"/>
    <property type="match status" value="1"/>
</dbReference>
<feature type="transmembrane region" description="Helical" evidence="6">
    <location>
        <begin position="70"/>
        <end position="89"/>
    </location>
</feature>
<dbReference type="Pfam" id="PF26083">
    <property type="entry name" value="TM_Tm6sf2"/>
    <property type="match status" value="1"/>
</dbReference>
<dbReference type="PANTHER" id="PTHR14568:SF9">
    <property type="entry name" value="TRANSMEMBRANE 6 SUPERFAMILY MEMBER 2"/>
    <property type="match status" value="1"/>
</dbReference>
<feature type="transmembrane region" description="Helical" evidence="6">
    <location>
        <begin position="183"/>
        <end position="200"/>
    </location>
</feature>
<sequence length="320" mass="36571">MSLQFLDSVPLVVLVGLGSFLAAPLIYTLDKLAVMEDQRWVFMSGVITLPLFGLLCCVWVRRSPCKKEPLFYVFSIFSFTCVVDLFIALELDGYVKGFMEFYLREGEPYLRSSYGCLINYWDGTGHFAMYLAMIALMSTGGKSPVERTACMGCKDYITTFYITDIEPYLVDPRQYGKTQALAYFYYYIPVFVAVICSLVYDGQTWIKDWSLLCAGGTMQGQLVYIWCSLKWSTPTEHLVPDTILARSIFWLVNLSLVIVPHLFAVYCHRFEIRDKLAPYLSNIQGQSQSLPKQASPIRPKKTPPVISETRRVTRLQKKLL</sequence>
<evidence type="ECO:0000256" key="5">
    <source>
        <dbReference type="PROSITE-ProRule" id="PRU01087"/>
    </source>
</evidence>
<dbReference type="PANTHER" id="PTHR14568">
    <property type="entry name" value="TRANSMEMBRANE SUPERFAMILY 6 MEMBER 1/2"/>
    <property type="match status" value="1"/>
</dbReference>
<dbReference type="InterPro" id="IPR059044">
    <property type="entry name" value="TM_Tm6sf1/2"/>
</dbReference>
<evidence type="ECO:0000313" key="9">
    <source>
        <dbReference type="Proteomes" id="UP001164746"/>
    </source>
</evidence>
<feature type="transmembrane region" description="Helical" evidence="6">
    <location>
        <begin position="248"/>
        <end position="267"/>
    </location>
</feature>
<proteinExistence type="predicted"/>
<keyword evidence="4 5" id="KW-0472">Membrane</keyword>
<feature type="domain" description="EXPERA" evidence="7">
    <location>
        <begin position="67"/>
        <end position="264"/>
    </location>
</feature>
<evidence type="ECO:0000256" key="4">
    <source>
        <dbReference type="ARBA" id="ARBA00023136"/>
    </source>
</evidence>
<name>A0ABY7DMY5_MYAAR</name>
<comment type="subcellular location">
    <subcellularLocation>
        <location evidence="1">Membrane</location>
        <topology evidence="1">Multi-pass membrane protein</topology>
    </subcellularLocation>
</comment>
<feature type="transmembrane region" description="Helical" evidence="6">
    <location>
        <begin position="118"/>
        <end position="137"/>
    </location>
</feature>
<protein>
    <submittedName>
        <fullName evidence="8">TM6S1-like protein</fullName>
    </submittedName>
</protein>